<sequence length="423" mass="45305">MGQRVLFIGLNYAPEHTGIAPYTSGMAQSLAAAGWDVGVVTGLPHYPQWQVHAGYERGHQNRDIINGVPVERVPHPVPGNAGLARRLGMEIMFGLRAARARWNNPDAVVVVSPALFASVIVRLRAKYHGIPVLAWVQDIYTAGLTETGSAGGFATRAMRAVEGRFLRSCEGMVVIHDRFAQYVQRVLGVDPARVHTVRNWTHIGPSTHMDPATLRERFGWPMEDIIVLHTGNMGAKQDLGNVAAAAARADQSGAPVRFVLVGGGRQRPLLEELAAHAPRFEVLPSVDDETYSALLGAADVLLVNERPGLTEMCVPSKLTSYFTAGRPVLAAVEAQSPSAFEVASADAGMRVPPGDPRALLAGALTLHGQWVESGGTRHSGGARYVREVLSRDAATKAFIAALNAVRTKGHAPTRTTTIATLNN</sequence>
<dbReference type="InterPro" id="IPR050194">
    <property type="entry name" value="Glycosyltransferase_grp1"/>
</dbReference>
<dbReference type="EMBL" id="BAABLN010000029">
    <property type="protein sequence ID" value="GAA4700580.1"/>
    <property type="molecule type" value="Genomic_DNA"/>
</dbReference>
<dbReference type="Gene3D" id="3.40.50.2000">
    <property type="entry name" value="Glycogen Phosphorylase B"/>
    <property type="match status" value="2"/>
</dbReference>
<evidence type="ECO:0000256" key="1">
    <source>
        <dbReference type="ARBA" id="ARBA00021292"/>
    </source>
</evidence>
<name>A0ABP8X5H7_9MICC</name>
<dbReference type="RefSeq" id="WP_345311301.1">
    <property type="nucleotide sequence ID" value="NZ_BAABLN010000029.1"/>
</dbReference>
<reference evidence="6" key="1">
    <citation type="journal article" date="2019" name="Int. J. Syst. Evol. Microbiol.">
        <title>The Global Catalogue of Microorganisms (GCM) 10K type strain sequencing project: providing services to taxonomists for standard genome sequencing and annotation.</title>
        <authorList>
            <consortium name="The Broad Institute Genomics Platform"/>
            <consortium name="The Broad Institute Genome Sequencing Center for Infectious Disease"/>
            <person name="Wu L."/>
            <person name="Ma J."/>
        </authorList>
    </citation>
    <scope>NUCLEOTIDE SEQUENCE [LARGE SCALE GENOMIC DNA]</scope>
    <source>
        <strain evidence="6">JCM 18958</strain>
    </source>
</reference>
<keyword evidence="2" id="KW-0328">Glycosyltransferase</keyword>
<keyword evidence="3" id="KW-0808">Transferase</keyword>
<feature type="domain" description="Glycosyltransferase subfamily 4-like N-terminal" evidence="4">
    <location>
        <begin position="17"/>
        <end position="200"/>
    </location>
</feature>
<evidence type="ECO:0000259" key="4">
    <source>
        <dbReference type="Pfam" id="PF13579"/>
    </source>
</evidence>
<dbReference type="Proteomes" id="UP001501446">
    <property type="component" value="Unassembled WGS sequence"/>
</dbReference>
<protein>
    <recommendedName>
        <fullName evidence="1">D-inositol 3-phosphate glycosyltransferase</fullName>
    </recommendedName>
</protein>
<dbReference type="InterPro" id="IPR028098">
    <property type="entry name" value="Glyco_trans_4-like_N"/>
</dbReference>
<dbReference type="Pfam" id="PF13579">
    <property type="entry name" value="Glyco_trans_4_4"/>
    <property type="match status" value="1"/>
</dbReference>
<dbReference type="CDD" id="cd03794">
    <property type="entry name" value="GT4_WbuB-like"/>
    <property type="match status" value="1"/>
</dbReference>
<accession>A0ABP8X5H7</accession>
<proteinExistence type="predicted"/>
<comment type="caution">
    <text evidence="5">The sequence shown here is derived from an EMBL/GenBank/DDBJ whole genome shotgun (WGS) entry which is preliminary data.</text>
</comment>
<evidence type="ECO:0000313" key="6">
    <source>
        <dbReference type="Proteomes" id="UP001501446"/>
    </source>
</evidence>
<dbReference type="PANTHER" id="PTHR45947:SF3">
    <property type="entry name" value="SULFOQUINOVOSYL TRANSFERASE SQD2"/>
    <property type="match status" value="1"/>
</dbReference>
<gene>
    <name evidence="5" type="ORF">GCM10025781_18580</name>
</gene>
<dbReference type="Pfam" id="PF13692">
    <property type="entry name" value="Glyco_trans_1_4"/>
    <property type="match status" value="1"/>
</dbReference>
<dbReference type="PANTHER" id="PTHR45947">
    <property type="entry name" value="SULFOQUINOVOSYL TRANSFERASE SQD2"/>
    <property type="match status" value="1"/>
</dbReference>
<dbReference type="SUPFAM" id="SSF53756">
    <property type="entry name" value="UDP-Glycosyltransferase/glycogen phosphorylase"/>
    <property type="match status" value="1"/>
</dbReference>
<organism evidence="5 6">
    <name type="scientific">Kocuria gwangalliensis</name>
    <dbReference type="NCBI Taxonomy" id="501592"/>
    <lineage>
        <taxon>Bacteria</taxon>
        <taxon>Bacillati</taxon>
        <taxon>Actinomycetota</taxon>
        <taxon>Actinomycetes</taxon>
        <taxon>Micrococcales</taxon>
        <taxon>Micrococcaceae</taxon>
        <taxon>Kocuria</taxon>
    </lineage>
</organism>
<keyword evidence="6" id="KW-1185">Reference proteome</keyword>
<evidence type="ECO:0000256" key="2">
    <source>
        <dbReference type="ARBA" id="ARBA00022676"/>
    </source>
</evidence>
<evidence type="ECO:0000313" key="5">
    <source>
        <dbReference type="EMBL" id="GAA4700580.1"/>
    </source>
</evidence>
<evidence type="ECO:0000256" key="3">
    <source>
        <dbReference type="ARBA" id="ARBA00022679"/>
    </source>
</evidence>